<dbReference type="RefSeq" id="WP_043950022.1">
    <property type="nucleotide sequence ID" value="NZ_HG966617.1"/>
</dbReference>
<gene>
    <name evidence="2" type="ORF">BN1012_Phect1124</name>
</gene>
<dbReference type="KEGG" id="pect:BN1012_Phect1124"/>
<keyword evidence="1" id="KW-1133">Transmembrane helix</keyword>
<sequence>MASKNNSHEDYSREDDVQVGSERSFGFVFAAVFGIIAVIKAVFGAGMTNWTIFWFSGSGVFLAIALIMPRILRPLNVVWFKFGLLLNSIVSPIVMGLLFFVTVTPIGLLMRLFGKRPLNLKFEPEAESYWIHRTPPGPEAGSFKNQF</sequence>
<feature type="transmembrane region" description="Helical" evidence="1">
    <location>
        <begin position="24"/>
        <end position="43"/>
    </location>
</feature>
<keyword evidence="3" id="KW-1185">Reference proteome</keyword>
<keyword evidence="1" id="KW-0472">Membrane</keyword>
<dbReference type="Pfam" id="PF19588">
    <property type="entry name" value="SxtJ"/>
    <property type="match status" value="1"/>
</dbReference>
<feature type="transmembrane region" description="Helical" evidence="1">
    <location>
        <begin position="89"/>
        <end position="113"/>
    </location>
</feature>
<dbReference type="EMBL" id="HG966617">
    <property type="protein sequence ID" value="CDO59338.1"/>
    <property type="molecule type" value="Genomic_DNA"/>
</dbReference>
<dbReference type="STRING" id="1458461.BN1012_Phect1124"/>
<dbReference type="PATRIC" id="fig|1458461.3.peg.1124"/>
<protein>
    <recommendedName>
        <fullName evidence="4">SxtJ</fullName>
    </recommendedName>
</protein>
<organism evidence="2 3">
    <name type="scientific">Candidatus Phaeomarinibacter ectocarpi</name>
    <dbReference type="NCBI Taxonomy" id="1458461"/>
    <lineage>
        <taxon>Bacteria</taxon>
        <taxon>Pseudomonadati</taxon>
        <taxon>Pseudomonadota</taxon>
        <taxon>Alphaproteobacteria</taxon>
        <taxon>Hyphomicrobiales</taxon>
        <taxon>Parvibaculaceae</taxon>
        <taxon>Candidatus Phaeomarinibacter</taxon>
    </lineage>
</organism>
<dbReference type="OrthoDB" id="7375605at2"/>
<evidence type="ECO:0000313" key="3">
    <source>
        <dbReference type="Proteomes" id="UP000032160"/>
    </source>
</evidence>
<feature type="transmembrane region" description="Helical" evidence="1">
    <location>
        <begin position="50"/>
        <end position="69"/>
    </location>
</feature>
<proteinExistence type="predicted"/>
<accession>X5M7Y0</accession>
<dbReference type="Proteomes" id="UP000032160">
    <property type="component" value="Chromosome I"/>
</dbReference>
<name>X5M7Y0_9HYPH</name>
<dbReference type="InterPro" id="IPR045781">
    <property type="entry name" value="SxtJ"/>
</dbReference>
<keyword evidence="1" id="KW-0812">Transmembrane</keyword>
<evidence type="ECO:0000313" key="2">
    <source>
        <dbReference type="EMBL" id="CDO59338.1"/>
    </source>
</evidence>
<reference evidence="2 3" key="1">
    <citation type="journal article" date="2014" name="Front. Genet.">
        <title>Genome and metabolic network of "Candidatus Phaeomarinobacter ectocarpi" Ec32, a new candidate genus of Alphaproteobacteria frequently associated with brown algae.</title>
        <authorList>
            <person name="Dittami S.M."/>
            <person name="Barbeyron T."/>
            <person name="Boyen C."/>
            <person name="Cambefort J."/>
            <person name="Collet G."/>
            <person name="Delage L."/>
            <person name="Gobet A."/>
            <person name="Groisillier A."/>
            <person name="Leblanc C."/>
            <person name="Michel G."/>
            <person name="Scornet D."/>
            <person name="Siegel A."/>
            <person name="Tapia J.E."/>
            <person name="Tonon T."/>
        </authorList>
    </citation>
    <scope>NUCLEOTIDE SEQUENCE [LARGE SCALE GENOMIC DNA]</scope>
    <source>
        <strain evidence="2 3">Ec32</strain>
    </source>
</reference>
<dbReference type="HOGENOM" id="CLU_127055_1_0_5"/>
<evidence type="ECO:0000256" key="1">
    <source>
        <dbReference type="SAM" id="Phobius"/>
    </source>
</evidence>
<dbReference type="AlphaFoldDB" id="X5M7Y0"/>
<evidence type="ECO:0008006" key="4">
    <source>
        <dbReference type="Google" id="ProtNLM"/>
    </source>
</evidence>